<evidence type="ECO:0000313" key="2">
    <source>
        <dbReference type="Proteomes" id="UP000556329"/>
    </source>
</evidence>
<keyword evidence="2" id="KW-1185">Reference proteome</keyword>
<accession>A0A841PUC6</accession>
<evidence type="ECO:0000313" key="1">
    <source>
        <dbReference type="EMBL" id="MBB6411955.1"/>
    </source>
</evidence>
<gene>
    <name evidence="1" type="ORF">HNQ71_004643</name>
</gene>
<dbReference type="Proteomes" id="UP000556329">
    <property type="component" value="Unassembled WGS sequence"/>
</dbReference>
<name>A0A841PUC6_9HYPH</name>
<reference evidence="1 2" key="1">
    <citation type="submission" date="2020-08" db="EMBL/GenBank/DDBJ databases">
        <title>Genomic Encyclopedia of Type Strains, Phase IV (KMG-IV): sequencing the most valuable type-strain genomes for metagenomic binning, comparative biology and taxonomic classification.</title>
        <authorList>
            <person name="Goeker M."/>
        </authorList>
    </citation>
    <scope>NUCLEOTIDE SEQUENCE [LARGE SCALE GENOMIC DNA]</scope>
    <source>
        <strain evidence="1 2">DSM 100039</strain>
    </source>
</reference>
<sequence>MSTRGANFLDQWIANDVLETTKADVISIDELTNQPLIDASVTGIKRIEIDEEVDSLYRTILDCAPRARRSGMTWPVVKMVWNRGTKDAL</sequence>
<organism evidence="1 2">
    <name type="scientific">Mesorhizobium sangaii</name>
    <dbReference type="NCBI Taxonomy" id="505389"/>
    <lineage>
        <taxon>Bacteria</taxon>
        <taxon>Pseudomonadati</taxon>
        <taxon>Pseudomonadota</taxon>
        <taxon>Alphaproteobacteria</taxon>
        <taxon>Hyphomicrobiales</taxon>
        <taxon>Phyllobacteriaceae</taxon>
        <taxon>Mesorhizobium</taxon>
    </lineage>
</organism>
<dbReference type="EMBL" id="JACHEF010000004">
    <property type="protein sequence ID" value="MBB6411955.1"/>
    <property type="molecule type" value="Genomic_DNA"/>
</dbReference>
<evidence type="ECO:0008006" key="3">
    <source>
        <dbReference type="Google" id="ProtNLM"/>
    </source>
</evidence>
<dbReference type="RefSeq" id="WP_425492254.1">
    <property type="nucleotide sequence ID" value="NZ_JACHEF010000004.1"/>
</dbReference>
<proteinExistence type="predicted"/>
<comment type="caution">
    <text evidence="1">The sequence shown here is derived from an EMBL/GenBank/DDBJ whole genome shotgun (WGS) entry which is preliminary data.</text>
</comment>
<protein>
    <recommendedName>
        <fullName evidence="3">DUF768 domain-containing protein</fullName>
    </recommendedName>
</protein>
<dbReference type="AlphaFoldDB" id="A0A841PUC6"/>